<dbReference type="PANTHER" id="PTHR46401">
    <property type="entry name" value="GLYCOSYLTRANSFERASE WBBK-RELATED"/>
    <property type="match status" value="1"/>
</dbReference>
<proteinExistence type="predicted"/>
<name>A0A0P7WJR6_9RHOB</name>
<dbReference type="Pfam" id="PF00534">
    <property type="entry name" value="Glycos_transf_1"/>
    <property type="match status" value="1"/>
</dbReference>
<dbReference type="AlphaFoldDB" id="A0A0P7WJR6"/>
<comment type="caution">
    <text evidence="5">The sequence shown here is derived from an EMBL/GenBank/DDBJ whole genome shotgun (WGS) entry which is preliminary data.</text>
</comment>
<organism evidence="5 6">
    <name type="scientific">Roseibaca calidilacus</name>
    <dbReference type="NCBI Taxonomy" id="1666912"/>
    <lineage>
        <taxon>Bacteria</taxon>
        <taxon>Pseudomonadati</taxon>
        <taxon>Pseudomonadota</taxon>
        <taxon>Alphaproteobacteria</taxon>
        <taxon>Rhodobacterales</taxon>
        <taxon>Paracoccaceae</taxon>
        <taxon>Roseinatronobacter</taxon>
    </lineage>
</organism>
<evidence type="ECO:0000259" key="2">
    <source>
        <dbReference type="Pfam" id="PF00534"/>
    </source>
</evidence>
<accession>A0A0P7WJR6</accession>
<gene>
    <name evidence="4" type="ORF">Ga0058931_3202</name>
    <name evidence="5" type="ORF">HLUCCA05_05810</name>
</gene>
<sequence length="403" mass="44190">MKILFVHQNFPAQFKHLAPALAARGHDVVALTAESNQQQSPIRTYRYPMPDPAPKPGQARLATTYMAMTDRAHRVGRAAAQLRDKLGFVPDVIFGHSGWGETLFLAEIFPQARLLVYAEFYYGTTGLDVGFDPEFSSADPFAGFGVIARQSHLALSMVQADAALAPTEWQADTFPPELRAKITITHDGVDTDLLVPNPAAQFTLPNGRSLRAGDEVLTYVTRNIEPYRGSHIFIRALPQILAARPGAQVVIIGGDGVSYGMAPPQGTWKDRFLSEIAGAPGLERVHFLGRVPYRDFVTLVQISRAHAYLTIPFVLSWSLLESMAMGAHVIASRTAPVEEVVVDGVNGQLVDFFDIDAWSDALIAALGNPARFAARRAAARKTIVENYDLKRLCLPRLIRFTEG</sequence>
<dbReference type="PATRIC" id="fig|1666912.4.peg.2915"/>
<feature type="domain" description="Glycosyl transferase family 1" evidence="2">
    <location>
        <begin position="214"/>
        <end position="380"/>
    </location>
</feature>
<dbReference type="InterPro" id="IPR022623">
    <property type="entry name" value="Glyco_trans_4"/>
</dbReference>
<keyword evidence="7" id="KW-1185">Reference proteome</keyword>
<reference evidence="5 6" key="1">
    <citation type="submission" date="2015-09" db="EMBL/GenBank/DDBJ databases">
        <title>Identification and resolution of microdiversity through metagenomic sequencing of parallel consortia.</title>
        <authorList>
            <person name="Nelson W.C."/>
            <person name="Romine M.F."/>
            <person name="Lindemann S.R."/>
        </authorList>
    </citation>
    <scope>NUCLEOTIDE SEQUENCE [LARGE SCALE GENOMIC DNA]</scope>
    <source>
        <strain evidence="5">HL-91</strain>
    </source>
</reference>
<evidence type="ECO:0000313" key="7">
    <source>
        <dbReference type="Proteomes" id="UP000182045"/>
    </source>
</evidence>
<dbReference type="SUPFAM" id="SSF53756">
    <property type="entry name" value="UDP-Glycosyltransferase/glycogen phosphorylase"/>
    <property type="match status" value="1"/>
</dbReference>
<protein>
    <submittedName>
        <fullName evidence="5">Family 4 glycosyltransferase associated with microcin C uptake system</fullName>
    </submittedName>
    <submittedName>
        <fullName evidence="4">Glycosyltransferase involved in cell wall bisynthesis</fullName>
    </submittedName>
</protein>
<dbReference type="GO" id="GO:0009103">
    <property type="term" value="P:lipopolysaccharide biosynthetic process"/>
    <property type="evidence" value="ECO:0007669"/>
    <property type="project" value="TreeGrafter"/>
</dbReference>
<dbReference type="GO" id="GO:0016757">
    <property type="term" value="F:glycosyltransferase activity"/>
    <property type="evidence" value="ECO:0007669"/>
    <property type="project" value="InterPro"/>
</dbReference>
<dbReference type="STRING" id="1666912.Ga0058931_3202"/>
<evidence type="ECO:0000313" key="4">
    <source>
        <dbReference type="EMBL" id="CUX83824.1"/>
    </source>
</evidence>
<dbReference type="Proteomes" id="UP000050413">
    <property type="component" value="Unassembled WGS sequence"/>
</dbReference>
<dbReference type="EMBL" id="LJSG01000016">
    <property type="protein sequence ID" value="KPP90931.1"/>
    <property type="molecule type" value="Genomic_DNA"/>
</dbReference>
<evidence type="ECO:0000259" key="3">
    <source>
        <dbReference type="Pfam" id="PF12000"/>
    </source>
</evidence>
<evidence type="ECO:0000256" key="1">
    <source>
        <dbReference type="ARBA" id="ARBA00022679"/>
    </source>
</evidence>
<dbReference type="EMBL" id="FBYC01000004">
    <property type="protein sequence ID" value="CUX83824.1"/>
    <property type="molecule type" value="Genomic_DNA"/>
</dbReference>
<dbReference type="Gene3D" id="3.40.50.2000">
    <property type="entry name" value="Glycogen Phosphorylase B"/>
    <property type="match status" value="2"/>
</dbReference>
<dbReference type="OrthoDB" id="9793726at2"/>
<dbReference type="PANTHER" id="PTHR46401:SF2">
    <property type="entry name" value="GLYCOSYLTRANSFERASE WBBK-RELATED"/>
    <property type="match status" value="1"/>
</dbReference>
<dbReference type="Pfam" id="PF12000">
    <property type="entry name" value="Glyco_trans_4_3"/>
    <property type="match status" value="1"/>
</dbReference>
<feature type="domain" description="Glycosyl transferase family 4" evidence="3">
    <location>
        <begin position="24"/>
        <end position="193"/>
    </location>
</feature>
<evidence type="ECO:0000313" key="6">
    <source>
        <dbReference type="Proteomes" id="UP000050413"/>
    </source>
</evidence>
<keyword evidence="1 5" id="KW-0808">Transferase</keyword>
<evidence type="ECO:0000313" key="5">
    <source>
        <dbReference type="EMBL" id="KPP90931.1"/>
    </source>
</evidence>
<reference evidence="4 7" key="2">
    <citation type="submission" date="2016-01" db="EMBL/GenBank/DDBJ databases">
        <authorList>
            <person name="Varghese N."/>
        </authorList>
    </citation>
    <scope>NUCLEOTIDE SEQUENCE [LARGE SCALE GENOMIC DNA]</scope>
    <source>
        <strain evidence="4 7">HL-91</strain>
    </source>
</reference>
<dbReference type="Proteomes" id="UP000182045">
    <property type="component" value="Unassembled WGS sequence"/>
</dbReference>
<dbReference type="RefSeq" id="WP_072247237.1">
    <property type="nucleotide sequence ID" value="NZ_FBYC01000004.1"/>
</dbReference>
<dbReference type="InterPro" id="IPR001296">
    <property type="entry name" value="Glyco_trans_1"/>
</dbReference>